<dbReference type="GO" id="GO:0016829">
    <property type="term" value="F:lyase activity"/>
    <property type="evidence" value="ECO:0007669"/>
    <property type="project" value="UniProtKB-KW"/>
</dbReference>
<name>A0ABR9K5J9_9ACTN</name>
<sequence>MNVFIPVDDVGKAIEFYGLPVRFRDGDRFALLEGGIGLAGPDEHLTDATAVCLKVADVAPAVRDLLDRGGALVRGPEAGPHETRAVLRDPSGNLFVLYSSGGSR</sequence>
<evidence type="ECO:0000259" key="1">
    <source>
        <dbReference type="Pfam" id="PF18029"/>
    </source>
</evidence>
<dbReference type="EMBL" id="JADBEF010000001">
    <property type="protein sequence ID" value="MBE1557289.1"/>
    <property type="molecule type" value="Genomic_DNA"/>
</dbReference>
<organism evidence="2 3">
    <name type="scientific">Nonomuraea africana</name>
    <dbReference type="NCBI Taxonomy" id="46171"/>
    <lineage>
        <taxon>Bacteria</taxon>
        <taxon>Bacillati</taxon>
        <taxon>Actinomycetota</taxon>
        <taxon>Actinomycetes</taxon>
        <taxon>Streptosporangiales</taxon>
        <taxon>Streptosporangiaceae</taxon>
        <taxon>Nonomuraea</taxon>
    </lineage>
</organism>
<dbReference type="RefSeq" id="WP_318781436.1">
    <property type="nucleotide sequence ID" value="NZ_BAAASY010000015.1"/>
</dbReference>
<evidence type="ECO:0000313" key="3">
    <source>
        <dbReference type="Proteomes" id="UP000661607"/>
    </source>
</evidence>
<keyword evidence="3" id="KW-1185">Reference proteome</keyword>
<dbReference type="Proteomes" id="UP000661607">
    <property type="component" value="Unassembled WGS sequence"/>
</dbReference>
<reference evidence="2 3" key="1">
    <citation type="submission" date="2020-10" db="EMBL/GenBank/DDBJ databases">
        <title>Sequencing the genomes of 1000 actinobacteria strains.</title>
        <authorList>
            <person name="Klenk H.-P."/>
        </authorList>
    </citation>
    <scope>NUCLEOTIDE SEQUENCE [LARGE SCALE GENOMIC DNA]</scope>
    <source>
        <strain evidence="2 3">DSM 43748</strain>
    </source>
</reference>
<dbReference type="SUPFAM" id="SSF54593">
    <property type="entry name" value="Glyoxalase/Bleomycin resistance protein/Dihydroxybiphenyl dioxygenase"/>
    <property type="match status" value="1"/>
</dbReference>
<feature type="domain" description="Glyoxalase-like" evidence="1">
    <location>
        <begin position="51"/>
        <end position="97"/>
    </location>
</feature>
<keyword evidence="2" id="KW-0456">Lyase</keyword>
<dbReference type="Pfam" id="PF18029">
    <property type="entry name" value="Glyoxalase_6"/>
    <property type="match status" value="1"/>
</dbReference>
<proteinExistence type="predicted"/>
<dbReference type="Gene3D" id="3.10.180.10">
    <property type="entry name" value="2,3-Dihydroxybiphenyl 1,2-Dioxygenase, domain 1"/>
    <property type="match status" value="1"/>
</dbReference>
<gene>
    <name evidence="2" type="ORF">H4W81_000068</name>
</gene>
<evidence type="ECO:0000313" key="2">
    <source>
        <dbReference type="EMBL" id="MBE1557289.1"/>
    </source>
</evidence>
<dbReference type="InterPro" id="IPR041581">
    <property type="entry name" value="Glyoxalase_6"/>
</dbReference>
<dbReference type="InterPro" id="IPR029068">
    <property type="entry name" value="Glyas_Bleomycin-R_OHBP_Dase"/>
</dbReference>
<accession>A0ABR9K5J9</accession>
<protein>
    <submittedName>
        <fullName evidence="2">Enzyme related to lactoylglutathione lyase</fullName>
    </submittedName>
</protein>
<comment type="caution">
    <text evidence="2">The sequence shown here is derived from an EMBL/GenBank/DDBJ whole genome shotgun (WGS) entry which is preliminary data.</text>
</comment>